<keyword evidence="1" id="KW-0378">Hydrolase</keyword>
<comment type="caution">
    <text evidence="1">The sequence shown here is derived from an EMBL/GenBank/DDBJ whole genome shotgun (WGS) entry which is preliminary data.</text>
</comment>
<dbReference type="AlphaFoldDB" id="A0A370CJN8"/>
<dbReference type="GO" id="GO:0004519">
    <property type="term" value="F:endonuclease activity"/>
    <property type="evidence" value="ECO:0007669"/>
    <property type="project" value="UniProtKB-KW"/>
</dbReference>
<organism evidence="1 2">
    <name type="scientific">Candidatus Aquirickettsiella gammari</name>
    <dbReference type="NCBI Taxonomy" id="2016198"/>
    <lineage>
        <taxon>Bacteria</taxon>
        <taxon>Pseudomonadati</taxon>
        <taxon>Pseudomonadota</taxon>
        <taxon>Gammaproteobacteria</taxon>
        <taxon>Legionellales</taxon>
        <taxon>Coxiellaceae</taxon>
        <taxon>Candidatus Aquirickettsiella</taxon>
    </lineage>
</organism>
<evidence type="ECO:0000313" key="2">
    <source>
        <dbReference type="Proteomes" id="UP000226429"/>
    </source>
</evidence>
<accession>A0A370CJN8</accession>
<dbReference type="EMBL" id="NMOS02000004">
    <property type="protein sequence ID" value="RDH40780.1"/>
    <property type="molecule type" value="Genomic_DNA"/>
</dbReference>
<sequence>MYPLKLDVNPQGWRLFMQRKLDRRFDEFSQNIFNRDAFTCQFCGLQSKKHQEVINLDKNYYNNKLSNLVTACGLCAQCFFLESVDSYGGGLLIYLPEITQNHLNGLCHVLFTAMNKETEYKETAQNAYRHLKLRAQVIEDEWGGEMQQAAIFGQLIVESENKALLKQKIFSAVRLLPSRAGFRVQNADWSRSMTTQLK</sequence>
<reference evidence="1 2" key="2">
    <citation type="journal article" date="2018" name="J. Invertebr. Pathol.">
        <title>'Candidatus Aquirickettsiella gammari' (Gammaproteobacteria: Legionellales: Coxiellaceae): A bacterial pathogen of the freshwater crustacean Gammarus fossarum (Malacostraca: Amphipoda).</title>
        <authorList>
            <person name="Bojko J."/>
            <person name="Dunn A.M."/>
            <person name="Stebbing P.D."/>
            <person name="van Aerle R."/>
            <person name="Bacela-Spychalska K."/>
            <person name="Bean T.P."/>
            <person name="Urrutia A."/>
            <person name="Stentiford G.D."/>
        </authorList>
    </citation>
    <scope>NUCLEOTIDE SEQUENCE [LARGE SCALE GENOMIC DNA]</scope>
    <source>
        <strain evidence="1">RA15029</strain>
    </source>
</reference>
<name>A0A370CJN8_9COXI</name>
<keyword evidence="1" id="KW-0540">Nuclease</keyword>
<proteinExistence type="predicted"/>
<keyword evidence="2" id="KW-1185">Reference proteome</keyword>
<protein>
    <submittedName>
        <fullName evidence="1">HNH endonuclease</fullName>
    </submittedName>
</protein>
<evidence type="ECO:0000313" key="1">
    <source>
        <dbReference type="EMBL" id="RDH40780.1"/>
    </source>
</evidence>
<keyword evidence="1" id="KW-0255">Endonuclease</keyword>
<dbReference type="InterPro" id="IPR053558">
    <property type="entry name" value="T4SS_Dot/Icm_subcomplex"/>
</dbReference>
<dbReference type="NCBIfam" id="NF038221">
    <property type="entry name" value="IcmJ_DotN_IVB"/>
    <property type="match status" value="1"/>
</dbReference>
<reference evidence="1 2" key="1">
    <citation type="journal article" date="2017" name="Int. J. Syst. Evol. Microbiol.">
        <title>Aquarickettsiella crustaci n. gen. n. sp. (Gammaproteobacteria: Legionellales: Coxiellaceae); a bacterial pathogen of the freshwater crustacean: Gammarus fossarum (Malacostraca: Amphipoda).</title>
        <authorList>
            <person name="Bojko J."/>
            <person name="Dunn A.M."/>
            <person name="Stebbing P.D."/>
            <person name="Van Aerle R."/>
            <person name="Bacela-Spychalska K."/>
            <person name="Bean T.P."/>
            <person name="Stentiford G.D."/>
        </authorList>
    </citation>
    <scope>NUCLEOTIDE SEQUENCE [LARGE SCALE GENOMIC DNA]</scope>
    <source>
        <strain evidence="1">RA15029</strain>
    </source>
</reference>
<gene>
    <name evidence="1" type="ORF">CFE62_002305</name>
</gene>
<dbReference type="Proteomes" id="UP000226429">
    <property type="component" value="Unassembled WGS sequence"/>
</dbReference>